<reference evidence="3" key="1">
    <citation type="submission" date="2017-02" db="UniProtKB">
        <authorList>
            <consortium name="WormBaseParasite"/>
        </authorList>
    </citation>
    <scope>IDENTIFICATION</scope>
</reference>
<dbReference type="WBParaSite" id="SPAL_0000597500.1">
    <property type="protein sequence ID" value="SPAL_0000597500.1"/>
    <property type="gene ID" value="SPAL_0000597500"/>
</dbReference>
<evidence type="ECO:0000256" key="1">
    <source>
        <dbReference type="SAM" id="Phobius"/>
    </source>
</evidence>
<keyword evidence="1" id="KW-0472">Membrane</keyword>
<keyword evidence="1" id="KW-0812">Transmembrane</keyword>
<name>A0A0N5BJ50_STREA</name>
<feature type="transmembrane region" description="Helical" evidence="1">
    <location>
        <begin position="25"/>
        <end position="43"/>
    </location>
</feature>
<feature type="transmembrane region" description="Helical" evidence="1">
    <location>
        <begin position="248"/>
        <end position="267"/>
    </location>
</feature>
<evidence type="ECO:0000313" key="3">
    <source>
        <dbReference type="WBParaSite" id="SPAL_0000597500.1"/>
    </source>
</evidence>
<keyword evidence="2" id="KW-1185">Reference proteome</keyword>
<evidence type="ECO:0000313" key="2">
    <source>
        <dbReference type="Proteomes" id="UP000046392"/>
    </source>
</evidence>
<dbReference type="AlphaFoldDB" id="A0A0N5BJ50"/>
<accession>A0A0N5BJ50</accession>
<sequence>MNTFISPIIFLCKLNFFNNIWKNTYNVPLLKLLIFFFIIQLCVSSQFDYNAFKSNINQKNSFLYPENEHQNSHNPHGLIKYLELDTSLPTVTCKQCIQLWRFHSKDQKGPLCGIHAPTCQGNACFMRQCKKCGAYQYMSGCLKLSKWQLMDLQLAKQKGELVANRAGATMLCQDNDNHTTCFCNKREKCNDIHMRNPFTTFQGSSFSTILQVDEAIAKIDPNYGLEINLYGGYQTRRHDTRMNSCGKCISFILNIALFILYIFYFFLI</sequence>
<protein>
    <submittedName>
        <fullName evidence="3">Transmembrane protein</fullName>
    </submittedName>
</protein>
<keyword evidence="1" id="KW-1133">Transmembrane helix</keyword>
<dbReference type="Proteomes" id="UP000046392">
    <property type="component" value="Unplaced"/>
</dbReference>
<organism evidence="2 3">
    <name type="scientific">Strongyloides papillosus</name>
    <name type="common">Intestinal threadworm</name>
    <dbReference type="NCBI Taxonomy" id="174720"/>
    <lineage>
        <taxon>Eukaryota</taxon>
        <taxon>Metazoa</taxon>
        <taxon>Ecdysozoa</taxon>
        <taxon>Nematoda</taxon>
        <taxon>Chromadorea</taxon>
        <taxon>Rhabditida</taxon>
        <taxon>Tylenchina</taxon>
        <taxon>Panagrolaimomorpha</taxon>
        <taxon>Strongyloidoidea</taxon>
        <taxon>Strongyloididae</taxon>
        <taxon>Strongyloides</taxon>
    </lineage>
</organism>
<proteinExistence type="predicted"/>